<gene>
    <name evidence="3" type="ORF">N0B16_03440</name>
</gene>
<protein>
    <submittedName>
        <fullName evidence="3">PEGA domain-containing protein</fullName>
    </submittedName>
</protein>
<organism evidence="3 4">
    <name type="scientific">Chryseobacterium gilvum</name>
    <dbReference type="NCBI Taxonomy" id="2976534"/>
    <lineage>
        <taxon>Bacteria</taxon>
        <taxon>Pseudomonadati</taxon>
        <taxon>Bacteroidota</taxon>
        <taxon>Flavobacteriia</taxon>
        <taxon>Flavobacteriales</taxon>
        <taxon>Weeksellaceae</taxon>
        <taxon>Chryseobacterium group</taxon>
        <taxon>Chryseobacterium</taxon>
    </lineage>
</organism>
<evidence type="ECO:0000256" key="1">
    <source>
        <dbReference type="SAM" id="SignalP"/>
    </source>
</evidence>
<dbReference type="InterPro" id="IPR013229">
    <property type="entry name" value="PEGA"/>
</dbReference>
<evidence type="ECO:0000259" key="2">
    <source>
        <dbReference type="Pfam" id="PF08308"/>
    </source>
</evidence>
<name>A0ABT2VU05_9FLAO</name>
<accession>A0ABT2VU05</accession>
<comment type="caution">
    <text evidence="3">The sequence shown here is derived from an EMBL/GenBank/DDBJ whole genome shotgun (WGS) entry which is preliminary data.</text>
</comment>
<keyword evidence="1" id="KW-0732">Signal</keyword>
<sequence length="124" mass="13371">MKKKLSIALLSVTLSFTSCATIFTGTKDSISFNSQPEGAKVMHKGIEKCTTPCTADIQRSLSKQMITFEKEGYKSEEVKLVKNFNAVSLLNILLGGVIGIGIDAATGSLTKYSPKSYTVELEAK</sequence>
<evidence type="ECO:0000313" key="3">
    <source>
        <dbReference type="EMBL" id="MCU7613480.1"/>
    </source>
</evidence>
<keyword evidence="4" id="KW-1185">Reference proteome</keyword>
<evidence type="ECO:0000313" key="4">
    <source>
        <dbReference type="Proteomes" id="UP001208114"/>
    </source>
</evidence>
<proteinExistence type="predicted"/>
<dbReference type="EMBL" id="JAOTEN010000001">
    <property type="protein sequence ID" value="MCU7613480.1"/>
    <property type="molecule type" value="Genomic_DNA"/>
</dbReference>
<reference evidence="4" key="1">
    <citation type="submission" date="2023-07" db="EMBL/GenBank/DDBJ databases">
        <title>Chryseobacterium sp. GMJ5 Genome sequencing and assembly.</title>
        <authorList>
            <person name="Jung Y."/>
        </authorList>
    </citation>
    <scope>NUCLEOTIDE SEQUENCE [LARGE SCALE GENOMIC DNA]</scope>
    <source>
        <strain evidence="4">GMJ5</strain>
    </source>
</reference>
<feature type="chain" id="PRO_5046506887" evidence="1">
    <location>
        <begin position="21"/>
        <end position="124"/>
    </location>
</feature>
<dbReference type="Pfam" id="PF08308">
    <property type="entry name" value="PEGA"/>
    <property type="match status" value="1"/>
</dbReference>
<feature type="domain" description="PEGA" evidence="2">
    <location>
        <begin position="30"/>
        <end position="81"/>
    </location>
</feature>
<dbReference type="PROSITE" id="PS51257">
    <property type="entry name" value="PROKAR_LIPOPROTEIN"/>
    <property type="match status" value="1"/>
</dbReference>
<dbReference type="Proteomes" id="UP001208114">
    <property type="component" value="Unassembled WGS sequence"/>
</dbReference>
<dbReference type="RefSeq" id="WP_262989327.1">
    <property type="nucleotide sequence ID" value="NZ_JAOTEN010000001.1"/>
</dbReference>
<feature type="signal peptide" evidence="1">
    <location>
        <begin position="1"/>
        <end position="20"/>
    </location>
</feature>